<dbReference type="RefSeq" id="WP_180283178.1">
    <property type="nucleotide sequence ID" value="NZ_JABFDB010000011.1"/>
</dbReference>
<proteinExistence type="inferred from homology"/>
<dbReference type="PANTHER" id="PTHR38459:SF1">
    <property type="entry name" value="PROPHAGE BACTOPRENOL-LINKED GLUCOSE TRANSLOCASE HOMOLOG"/>
    <property type="match status" value="1"/>
</dbReference>
<evidence type="ECO:0000256" key="4">
    <source>
        <dbReference type="ARBA" id="ARBA00022989"/>
    </source>
</evidence>
<comment type="caution">
    <text evidence="8">The sequence shown here is derived from an EMBL/GenBank/DDBJ whole genome shotgun (WGS) entry which is preliminary data.</text>
</comment>
<keyword evidence="5 6" id="KW-0472">Membrane</keyword>
<evidence type="ECO:0000256" key="3">
    <source>
        <dbReference type="ARBA" id="ARBA00022692"/>
    </source>
</evidence>
<evidence type="ECO:0000256" key="6">
    <source>
        <dbReference type="SAM" id="Phobius"/>
    </source>
</evidence>
<feature type="transmembrane region" description="Helical" evidence="6">
    <location>
        <begin position="116"/>
        <end position="136"/>
    </location>
</feature>
<dbReference type="Proteomes" id="UP000584642">
    <property type="component" value="Unassembled WGS sequence"/>
</dbReference>
<dbReference type="EMBL" id="JABFDB010000011">
    <property type="protein sequence ID" value="NYZ21420.1"/>
    <property type="molecule type" value="Genomic_DNA"/>
</dbReference>
<accession>A0ABX2TAV2</accession>
<dbReference type="PANTHER" id="PTHR38459">
    <property type="entry name" value="PROPHAGE BACTOPRENOL-LINKED GLUCOSE TRANSLOCASE HOMOLOG"/>
    <property type="match status" value="1"/>
</dbReference>
<keyword evidence="4 6" id="KW-1133">Transmembrane helix</keyword>
<protein>
    <submittedName>
        <fullName evidence="8">GtrA family protein</fullName>
    </submittedName>
</protein>
<comment type="subcellular location">
    <subcellularLocation>
        <location evidence="1">Membrane</location>
        <topology evidence="1">Multi-pass membrane protein</topology>
    </subcellularLocation>
</comment>
<comment type="similarity">
    <text evidence="2">Belongs to the GtrA family.</text>
</comment>
<keyword evidence="9" id="KW-1185">Reference proteome</keyword>
<feature type="transmembrane region" description="Helical" evidence="6">
    <location>
        <begin position="21"/>
        <end position="42"/>
    </location>
</feature>
<evidence type="ECO:0000256" key="1">
    <source>
        <dbReference type="ARBA" id="ARBA00004141"/>
    </source>
</evidence>
<evidence type="ECO:0000256" key="5">
    <source>
        <dbReference type="ARBA" id="ARBA00023136"/>
    </source>
</evidence>
<name>A0ABX2TAV2_9PROT</name>
<evidence type="ECO:0000259" key="7">
    <source>
        <dbReference type="Pfam" id="PF04138"/>
    </source>
</evidence>
<gene>
    <name evidence="8" type="ORF">HND93_17030</name>
</gene>
<dbReference type="InterPro" id="IPR007267">
    <property type="entry name" value="GtrA_DPMS_TM"/>
</dbReference>
<keyword evidence="3 6" id="KW-0812">Transmembrane</keyword>
<evidence type="ECO:0000256" key="2">
    <source>
        <dbReference type="ARBA" id="ARBA00009399"/>
    </source>
</evidence>
<evidence type="ECO:0000313" key="8">
    <source>
        <dbReference type="EMBL" id="NYZ21420.1"/>
    </source>
</evidence>
<feature type="domain" description="GtrA/DPMS transmembrane" evidence="7">
    <location>
        <begin position="23"/>
        <end position="138"/>
    </location>
</feature>
<evidence type="ECO:0000313" key="9">
    <source>
        <dbReference type="Proteomes" id="UP000584642"/>
    </source>
</evidence>
<dbReference type="Pfam" id="PF04138">
    <property type="entry name" value="GtrA_DPMS_TM"/>
    <property type="match status" value="1"/>
</dbReference>
<reference evidence="8 9" key="1">
    <citation type="submission" date="2020-05" db="EMBL/GenBank/DDBJ databases">
        <title>Azospirillum oleiclasticum sp. nov, a nitrogen-fixing and heavy crude oil-emulsifying bacterium isolated from the crude oil of Yumen Oilfield.</title>
        <authorList>
            <person name="Wu D."/>
            <person name="Cai M."/>
            <person name="Zhang X."/>
        </authorList>
    </citation>
    <scope>NUCLEOTIDE SEQUENCE [LARGE SCALE GENOMIC DNA]</scope>
    <source>
        <strain evidence="8 9">ROY-1-1-2</strain>
    </source>
</reference>
<dbReference type="InterPro" id="IPR051401">
    <property type="entry name" value="GtrA_CellWall_Glycosyl"/>
</dbReference>
<feature type="transmembrane region" description="Helical" evidence="6">
    <location>
        <begin position="88"/>
        <end position="110"/>
    </location>
</feature>
<feature type="transmembrane region" description="Helical" evidence="6">
    <location>
        <begin position="48"/>
        <end position="68"/>
    </location>
</feature>
<organism evidence="8 9">
    <name type="scientific">Azospirillum oleiclasticum</name>
    <dbReference type="NCBI Taxonomy" id="2735135"/>
    <lineage>
        <taxon>Bacteria</taxon>
        <taxon>Pseudomonadati</taxon>
        <taxon>Pseudomonadota</taxon>
        <taxon>Alphaproteobacteria</taxon>
        <taxon>Rhodospirillales</taxon>
        <taxon>Azospirillaceae</taxon>
        <taxon>Azospirillum</taxon>
    </lineage>
</organism>
<sequence length="142" mass="14707">MRWPGRIGGTGERGPLSLGSAIRFGLVGACATLIYLLLSIGLGSDGTGIPPAAANVVAILTALAVSYVGHHRFTFGLRGGHDVHLGRFAATSAVLLTLSTLLTVVLTDLAHVDHRMAAFAVAIGYPPASYLANALWSFRARG</sequence>